<keyword evidence="3" id="KW-0479">Metal-binding</keyword>
<keyword evidence="7" id="KW-0862">Zinc</keyword>
<feature type="domain" description="RING-type" evidence="10">
    <location>
        <begin position="646"/>
        <end position="687"/>
    </location>
</feature>
<dbReference type="InterPro" id="IPR044066">
    <property type="entry name" value="TRIAD_supradom"/>
</dbReference>
<proteinExistence type="predicted"/>
<evidence type="ECO:0000259" key="11">
    <source>
        <dbReference type="PROSITE" id="PS51873"/>
    </source>
</evidence>
<dbReference type="OrthoDB" id="1431934at2759"/>
<dbReference type="EMBL" id="KZ301973">
    <property type="protein sequence ID" value="PFH53608.1"/>
    <property type="molecule type" value="Genomic_DNA"/>
</dbReference>
<keyword evidence="4" id="KW-0677">Repeat</keyword>
<dbReference type="SMART" id="SM00647">
    <property type="entry name" value="IBR"/>
    <property type="match status" value="2"/>
</dbReference>
<evidence type="ECO:0000256" key="8">
    <source>
        <dbReference type="PROSITE-ProRule" id="PRU00175"/>
    </source>
</evidence>
<dbReference type="GO" id="GO:0008270">
    <property type="term" value="F:zinc ion binding"/>
    <property type="evidence" value="ECO:0007669"/>
    <property type="project" value="UniProtKB-KW"/>
</dbReference>
<keyword evidence="6" id="KW-0833">Ubl conjugation pathway</keyword>
<feature type="compositionally biased region" description="Acidic residues" evidence="9">
    <location>
        <begin position="1244"/>
        <end position="1258"/>
    </location>
</feature>
<evidence type="ECO:0000259" key="10">
    <source>
        <dbReference type="PROSITE" id="PS50089"/>
    </source>
</evidence>
<comment type="pathway">
    <text evidence="1">Protein modification; protein ubiquitination.</text>
</comment>
<dbReference type="InterPro" id="IPR027370">
    <property type="entry name" value="Znf-RING_euk"/>
</dbReference>
<evidence type="ECO:0000256" key="1">
    <source>
        <dbReference type="ARBA" id="ARBA00004906"/>
    </source>
</evidence>
<dbReference type="Gene3D" id="3.30.70.330">
    <property type="match status" value="1"/>
</dbReference>
<reference evidence="12 13" key="1">
    <citation type="submission" date="2014-02" db="EMBL/GenBank/DDBJ databases">
        <title>Transposable element dynamics among asymbiotic and ectomycorrhizal Amanita fungi.</title>
        <authorList>
            <consortium name="DOE Joint Genome Institute"/>
            <person name="Hess J."/>
            <person name="Skrede I."/>
            <person name="Wolfe B."/>
            <person name="LaButti K."/>
            <person name="Ohm R.A."/>
            <person name="Grigoriev I.V."/>
            <person name="Pringle A."/>
        </authorList>
    </citation>
    <scope>NUCLEOTIDE SEQUENCE [LARGE SCALE GENOMIC DNA]</scope>
    <source>
        <strain evidence="12 13">SKay4041</strain>
    </source>
</reference>
<accession>A0A2A9NU32</accession>
<dbReference type="SMART" id="SM00184">
    <property type="entry name" value="RING"/>
    <property type="match status" value="1"/>
</dbReference>
<feature type="compositionally biased region" description="Basic and acidic residues" evidence="9">
    <location>
        <begin position="1264"/>
        <end position="1273"/>
    </location>
</feature>
<dbReference type="InterPro" id="IPR017907">
    <property type="entry name" value="Znf_RING_CS"/>
</dbReference>
<keyword evidence="13" id="KW-1185">Reference proteome</keyword>
<evidence type="ECO:0000256" key="2">
    <source>
        <dbReference type="ARBA" id="ARBA00022679"/>
    </source>
</evidence>
<name>A0A2A9NU32_9AGAR</name>
<evidence type="ECO:0000256" key="3">
    <source>
        <dbReference type="ARBA" id="ARBA00022723"/>
    </source>
</evidence>
<dbReference type="GO" id="GO:0097039">
    <property type="term" value="P:protein linear polyubiquitination"/>
    <property type="evidence" value="ECO:0007669"/>
    <property type="project" value="TreeGrafter"/>
</dbReference>
<organism evidence="12 13">
    <name type="scientific">Amanita thiersii Skay4041</name>
    <dbReference type="NCBI Taxonomy" id="703135"/>
    <lineage>
        <taxon>Eukaryota</taxon>
        <taxon>Fungi</taxon>
        <taxon>Dikarya</taxon>
        <taxon>Basidiomycota</taxon>
        <taxon>Agaricomycotina</taxon>
        <taxon>Agaricomycetes</taxon>
        <taxon>Agaricomycetidae</taxon>
        <taxon>Agaricales</taxon>
        <taxon>Pluteineae</taxon>
        <taxon>Amanitaceae</taxon>
        <taxon>Amanita</taxon>
    </lineage>
</organism>
<protein>
    <recommendedName>
        <fullName evidence="14">RING-type domain-containing protein</fullName>
    </recommendedName>
</protein>
<dbReference type="InterPro" id="IPR051628">
    <property type="entry name" value="LUBAC_E3_Ligases"/>
</dbReference>
<dbReference type="CDD" id="cd00590">
    <property type="entry name" value="RRM_SF"/>
    <property type="match status" value="1"/>
</dbReference>
<dbReference type="Pfam" id="PF26200">
    <property type="entry name" value="Rcat_RNF216"/>
    <property type="match status" value="1"/>
</dbReference>
<dbReference type="InterPro" id="IPR001841">
    <property type="entry name" value="Znf_RING"/>
</dbReference>
<evidence type="ECO:0000256" key="5">
    <source>
        <dbReference type="ARBA" id="ARBA00022771"/>
    </source>
</evidence>
<feature type="compositionally biased region" description="Basic residues" evidence="9">
    <location>
        <begin position="1127"/>
        <end position="1152"/>
    </location>
</feature>
<dbReference type="PANTHER" id="PTHR22770">
    <property type="entry name" value="UBIQUITIN CONJUGATING ENZYME 7 INTERACTING PROTEIN-RELATED"/>
    <property type="match status" value="1"/>
</dbReference>
<evidence type="ECO:0000256" key="6">
    <source>
        <dbReference type="ARBA" id="ARBA00022786"/>
    </source>
</evidence>
<evidence type="ECO:0000313" key="13">
    <source>
        <dbReference type="Proteomes" id="UP000242287"/>
    </source>
</evidence>
<dbReference type="Proteomes" id="UP000242287">
    <property type="component" value="Unassembled WGS sequence"/>
</dbReference>
<dbReference type="InterPro" id="IPR012677">
    <property type="entry name" value="Nucleotide-bd_a/b_plait_sf"/>
</dbReference>
<feature type="region of interest" description="Disordered" evidence="9">
    <location>
        <begin position="1239"/>
        <end position="1273"/>
    </location>
</feature>
<dbReference type="Pfam" id="PF13445">
    <property type="entry name" value="zf-RING_UBOX"/>
    <property type="match status" value="1"/>
</dbReference>
<feature type="compositionally biased region" description="Basic and acidic residues" evidence="9">
    <location>
        <begin position="991"/>
        <end position="1001"/>
    </location>
</feature>
<feature type="compositionally biased region" description="Polar residues" evidence="9">
    <location>
        <begin position="1078"/>
        <end position="1096"/>
    </location>
</feature>
<gene>
    <name evidence="12" type="ORF">AMATHDRAFT_83880</name>
</gene>
<dbReference type="GO" id="GO:0043130">
    <property type="term" value="F:ubiquitin binding"/>
    <property type="evidence" value="ECO:0007669"/>
    <property type="project" value="TreeGrafter"/>
</dbReference>
<evidence type="ECO:0000256" key="7">
    <source>
        <dbReference type="ARBA" id="ARBA00022833"/>
    </source>
</evidence>
<dbReference type="PROSITE" id="PS00518">
    <property type="entry name" value="ZF_RING_1"/>
    <property type="match status" value="1"/>
</dbReference>
<evidence type="ECO:0000256" key="9">
    <source>
        <dbReference type="SAM" id="MobiDB-lite"/>
    </source>
</evidence>
<feature type="region of interest" description="Disordered" evidence="9">
    <location>
        <begin position="964"/>
        <end position="1160"/>
    </location>
</feature>
<dbReference type="Gene3D" id="3.30.40.10">
    <property type="entry name" value="Zinc/RING finger domain, C3HC4 (zinc finger)"/>
    <property type="match status" value="1"/>
</dbReference>
<dbReference type="GO" id="GO:0004842">
    <property type="term" value="F:ubiquitin-protein transferase activity"/>
    <property type="evidence" value="ECO:0007669"/>
    <property type="project" value="TreeGrafter"/>
</dbReference>
<dbReference type="Pfam" id="PF01485">
    <property type="entry name" value="IBR"/>
    <property type="match status" value="1"/>
</dbReference>
<dbReference type="STRING" id="703135.A0A2A9NU32"/>
<dbReference type="SUPFAM" id="SSF57850">
    <property type="entry name" value="RING/U-box"/>
    <property type="match status" value="2"/>
</dbReference>
<dbReference type="GO" id="GO:0003676">
    <property type="term" value="F:nucleic acid binding"/>
    <property type="evidence" value="ECO:0007669"/>
    <property type="project" value="InterPro"/>
</dbReference>
<evidence type="ECO:0000256" key="4">
    <source>
        <dbReference type="ARBA" id="ARBA00022737"/>
    </source>
</evidence>
<dbReference type="SUPFAM" id="SSF54928">
    <property type="entry name" value="RNA-binding domain, RBD"/>
    <property type="match status" value="1"/>
</dbReference>
<dbReference type="PROSITE" id="PS50089">
    <property type="entry name" value="ZF_RING_2"/>
    <property type="match status" value="1"/>
</dbReference>
<evidence type="ECO:0000313" key="12">
    <source>
        <dbReference type="EMBL" id="PFH53608.1"/>
    </source>
</evidence>
<keyword evidence="2" id="KW-0808">Transferase</keyword>
<dbReference type="InterPro" id="IPR002867">
    <property type="entry name" value="IBR_dom"/>
</dbReference>
<dbReference type="InterPro" id="IPR013083">
    <property type="entry name" value="Znf_RING/FYVE/PHD"/>
</dbReference>
<dbReference type="Gene3D" id="1.20.120.1750">
    <property type="match status" value="1"/>
</dbReference>
<sequence>MTGVMQQTSHPKVGRVFEHLESTTTSSRFLTQILHFSVSSRGSERADAGIHDCFTPVQETAHLSRSTKGEGDGCKHTLQGTLKDIPKQINQINEVGIKEEGSVVEATTQHQIPHRPEAVTTEQEGQSVEERWVKKVQTKQLRLEAEHTAKQESHVTIQHAVFRQSTIVTCGAGIDIQRMACGSECCYMAIKNLPPHTSRSEVEELLARYINRTLFCILRIHHRSKSSEAKTLINTNAAQRAVAALNGSKFSFYRLDVAVTDRAAPNRMRKFDENSKTLTVSWRLPARTIIAGFDTPEAAKNAVTKLHNTIFRGRTIRVGLDTASQDGQPSKIRIDGLPYSITADEVQAHVGAIDIREQTLRTQSPEAIHKTLRQRIIPFGRAQYKITPLKICSLRGEARITFESWENAKRAQESLKRGRLGYLSGFAHLFTTLPPPFQYMMTIPRRQYQAQILSWIALKEKGANKPAYIRTVTGKNHAVIRVLGENKRAVGQLRVRVESLAAGKTLDSIFWHPFFGTTAGRQFLKRVTLQTGADISRDRKSQSLKIYANGVVHQDALNLIRSEIGRLETTEYSICLNPCSGKWLMAGLALLKQELGEGVVTLCVESTPLTLTIRGEEETRRRAHCLLQEMQINDEFNLKNEGQEMCPICLNEVFIPVLMGCGHIYCTSCILHFLSSAHTRNQFPLVCVGNGDRCKTPIAIPIIQALLSAQQFDKLVEAAVTTHIERHPDRFKFCMTPECPQVFYGDEQQKTCTCPSCFVAICIGCGRDAHEEMTCAERTLMDDPDEQERRLEAWARKAGAKQCPGCQVRIQKTEGCDHIICRCGTHICWRCLARFDNTEAAYHHIHVGHAERENQEIELEREMMDREQDEEWVAVNGTECSVMFVGVTSQKLNSSSSTVDSDCNAESMRSVCRDLGFKHFTNRDTMLSFLQSVSKVGLTKALNHSDLILASAPPTRRTLNKRLSLDAGEEHVTPSKRLRISPSPLISDYNTRFKAERRGRVSDPGPGRRRPLPPNIPPSLKRKRGRPSAATAFGPPSSDTQDGDVRSSLSTRRRLSTTRATGAGRPVNYMFIDEGSVRRTQASPRRRTQSMQVRTRPTQKELKTPIHQRSGLRSASGSPKKQAGIVGRRRKDSTIRARKSSGARMIRPRTTRHPIGPQGKLFFDGVDLPPLSRAFAAAKKRTENAIVPGEQDADGEIDGEYEVEHPHPQPGDVPEQPGVDKEEELLREGAADVQMTVDQQNNGGEDELDALIPDDEESLGNSNKENEAPEVFRDANEDRSDVAMQGLNENQSLAAAAVALFGPGAASTVATTTTTTLFVSQTDGNQQDMPPM</sequence>
<dbReference type="PANTHER" id="PTHR22770:SF13">
    <property type="entry name" value="RING-TYPE DOMAIN-CONTAINING PROTEIN"/>
    <property type="match status" value="1"/>
</dbReference>
<dbReference type="InterPro" id="IPR035979">
    <property type="entry name" value="RBD_domain_sf"/>
</dbReference>
<feature type="domain" description="RING-type" evidence="11">
    <location>
        <begin position="642"/>
        <end position="855"/>
    </location>
</feature>
<keyword evidence="5 8" id="KW-0863">Zinc-finger</keyword>
<dbReference type="GO" id="GO:0000151">
    <property type="term" value="C:ubiquitin ligase complex"/>
    <property type="evidence" value="ECO:0007669"/>
    <property type="project" value="TreeGrafter"/>
</dbReference>
<dbReference type="CDD" id="cd20335">
    <property type="entry name" value="BRcat_RBR"/>
    <property type="match status" value="1"/>
</dbReference>
<dbReference type="GO" id="GO:0043161">
    <property type="term" value="P:proteasome-mediated ubiquitin-dependent protein catabolic process"/>
    <property type="evidence" value="ECO:0007669"/>
    <property type="project" value="TreeGrafter"/>
</dbReference>
<dbReference type="PROSITE" id="PS51873">
    <property type="entry name" value="TRIAD"/>
    <property type="match status" value="1"/>
</dbReference>
<evidence type="ECO:0008006" key="14">
    <source>
        <dbReference type="Google" id="ProtNLM"/>
    </source>
</evidence>